<dbReference type="HOGENOM" id="CLU_049944_3_2_9"/>
<dbReference type="GO" id="GO:0008654">
    <property type="term" value="P:phospholipid biosynthetic process"/>
    <property type="evidence" value="ECO:0007669"/>
    <property type="project" value="UniProtKB-KW"/>
</dbReference>
<evidence type="ECO:0000256" key="11">
    <source>
        <dbReference type="ARBA" id="ARBA00023136"/>
    </source>
</evidence>
<keyword evidence="12" id="KW-0594">Phospholipid biosynthesis</keyword>
<dbReference type="InterPro" id="IPR050324">
    <property type="entry name" value="CDP-alcohol_PTase-I"/>
</dbReference>
<dbReference type="STRING" id="212717.CTC_00346"/>
<evidence type="ECO:0000256" key="15">
    <source>
        <dbReference type="RuleBase" id="RU003750"/>
    </source>
</evidence>
<evidence type="ECO:0000256" key="16">
    <source>
        <dbReference type="SAM" id="Phobius"/>
    </source>
</evidence>
<dbReference type="KEGG" id="ctc:CTC_00346"/>
<keyword evidence="11 16" id="KW-0472">Membrane</keyword>
<dbReference type="GO" id="GO:0016020">
    <property type="term" value="C:membrane"/>
    <property type="evidence" value="ECO:0007669"/>
    <property type="project" value="InterPro"/>
</dbReference>
<comment type="similarity">
    <text evidence="3 15">Belongs to the CDP-alcohol phosphatidyltransferase class-I family.</text>
</comment>
<evidence type="ECO:0000256" key="6">
    <source>
        <dbReference type="ARBA" id="ARBA00022516"/>
    </source>
</evidence>
<dbReference type="EC" id="2.7.8.8" evidence="4"/>
<evidence type="ECO:0000256" key="14">
    <source>
        <dbReference type="ARBA" id="ARBA00032361"/>
    </source>
</evidence>
<keyword evidence="18" id="KW-1185">Reference proteome</keyword>
<organism evidence="17 18">
    <name type="scientific">Clostridium tetani (strain Massachusetts / E88)</name>
    <dbReference type="NCBI Taxonomy" id="212717"/>
    <lineage>
        <taxon>Bacteria</taxon>
        <taxon>Bacillati</taxon>
        <taxon>Bacillota</taxon>
        <taxon>Clostridia</taxon>
        <taxon>Eubacteriales</taxon>
        <taxon>Clostridiaceae</taxon>
        <taxon>Clostridium</taxon>
    </lineage>
</organism>
<keyword evidence="8 16" id="KW-0812">Transmembrane</keyword>
<evidence type="ECO:0000256" key="5">
    <source>
        <dbReference type="ARBA" id="ARBA00017171"/>
    </source>
</evidence>
<comment type="catalytic activity">
    <reaction evidence="1">
        <text>a CDP-1,2-diacyl-sn-glycerol + L-serine = a 1,2-diacyl-sn-glycero-3-phospho-L-serine + CMP + H(+)</text>
        <dbReference type="Rhea" id="RHEA:16913"/>
        <dbReference type="ChEBI" id="CHEBI:15378"/>
        <dbReference type="ChEBI" id="CHEBI:33384"/>
        <dbReference type="ChEBI" id="CHEBI:57262"/>
        <dbReference type="ChEBI" id="CHEBI:58332"/>
        <dbReference type="ChEBI" id="CHEBI:60377"/>
        <dbReference type="EC" id="2.7.8.8"/>
    </reaction>
</comment>
<evidence type="ECO:0000256" key="12">
    <source>
        <dbReference type="ARBA" id="ARBA00023209"/>
    </source>
</evidence>
<dbReference type="PANTHER" id="PTHR14269:SF61">
    <property type="entry name" value="CDP-DIACYLGLYCEROL--SERINE O-PHOSPHATIDYLTRANSFERASE"/>
    <property type="match status" value="1"/>
</dbReference>
<evidence type="ECO:0000256" key="3">
    <source>
        <dbReference type="ARBA" id="ARBA00010441"/>
    </source>
</evidence>
<evidence type="ECO:0000313" key="18">
    <source>
        <dbReference type="Proteomes" id="UP000001412"/>
    </source>
</evidence>
<evidence type="ECO:0000256" key="10">
    <source>
        <dbReference type="ARBA" id="ARBA00023098"/>
    </source>
</evidence>
<comment type="subcellular location">
    <subcellularLocation>
        <location evidence="2">Endomembrane system</location>
        <topology evidence="2">Multi-pass membrane protein</topology>
    </subcellularLocation>
</comment>
<accession>Q898U4</accession>
<keyword evidence="6" id="KW-0444">Lipid biosynthesis</keyword>
<dbReference type="InterPro" id="IPR004533">
    <property type="entry name" value="CDP-diaglyc--ser_O-PTrfase"/>
</dbReference>
<dbReference type="InterPro" id="IPR048254">
    <property type="entry name" value="CDP_ALCOHOL_P_TRANSF_CS"/>
</dbReference>
<evidence type="ECO:0000256" key="4">
    <source>
        <dbReference type="ARBA" id="ARBA00013174"/>
    </source>
</evidence>
<dbReference type="GO" id="GO:0012505">
    <property type="term" value="C:endomembrane system"/>
    <property type="evidence" value="ECO:0007669"/>
    <property type="project" value="UniProtKB-SubCell"/>
</dbReference>
<feature type="transmembrane region" description="Helical" evidence="16">
    <location>
        <begin position="12"/>
        <end position="29"/>
    </location>
</feature>
<dbReference type="InterPro" id="IPR043130">
    <property type="entry name" value="CDP-OH_PTrfase_TM_dom"/>
</dbReference>
<proteinExistence type="inferred from homology"/>
<keyword evidence="13" id="KW-1208">Phospholipid metabolism</keyword>
<evidence type="ECO:0000256" key="13">
    <source>
        <dbReference type="ARBA" id="ARBA00023264"/>
    </source>
</evidence>
<feature type="transmembrane region" description="Helical" evidence="16">
    <location>
        <begin position="152"/>
        <end position="170"/>
    </location>
</feature>
<evidence type="ECO:0000256" key="7">
    <source>
        <dbReference type="ARBA" id="ARBA00022679"/>
    </source>
</evidence>
<reference evidence="17 18" key="1">
    <citation type="journal article" date="2003" name="Proc. Natl. Acad. Sci. U.S.A.">
        <title>The genome sequence of Clostridium tetani, the causative agent of tetanus disease.</title>
        <authorList>
            <person name="Brueggemann H."/>
            <person name="Baumer S."/>
            <person name="Fricke W.F."/>
            <person name="Wiezer A."/>
            <person name="Liesegang H."/>
            <person name="Decker I."/>
            <person name="Herzberg C."/>
            <person name="Martinez-Arias R."/>
            <person name="Merkl R."/>
            <person name="Henne A."/>
            <person name="Gottschalk G."/>
        </authorList>
    </citation>
    <scope>NUCLEOTIDE SEQUENCE [LARGE SCALE GENOMIC DNA]</scope>
    <source>
        <strain evidence="18">Massachusetts / E88</strain>
    </source>
</reference>
<dbReference type="Pfam" id="PF01066">
    <property type="entry name" value="CDP-OH_P_transf"/>
    <property type="match status" value="1"/>
</dbReference>
<evidence type="ECO:0000256" key="1">
    <source>
        <dbReference type="ARBA" id="ARBA00000287"/>
    </source>
</evidence>
<dbReference type="InterPro" id="IPR000462">
    <property type="entry name" value="CDP-OH_P_trans"/>
</dbReference>
<evidence type="ECO:0000256" key="2">
    <source>
        <dbReference type="ARBA" id="ARBA00004127"/>
    </source>
</evidence>
<evidence type="ECO:0000313" key="17">
    <source>
        <dbReference type="EMBL" id="AAO34985.1"/>
    </source>
</evidence>
<gene>
    <name evidence="17" type="ordered locus">CTC_00346</name>
</gene>
<dbReference type="Proteomes" id="UP000001412">
    <property type="component" value="Chromosome"/>
</dbReference>
<dbReference type="AlphaFoldDB" id="Q898U4"/>
<dbReference type="PANTHER" id="PTHR14269">
    <property type="entry name" value="CDP-DIACYLGLYCEROL--GLYCEROL-3-PHOSPHATE 3-PHOSPHATIDYLTRANSFERASE-RELATED"/>
    <property type="match status" value="1"/>
</dbReference>
<evidence type="ECO:0000256" key="8">
    <source>
        <dbReference type="ARBA" id="ARBA00022692"/>
    </source>
</evidence>
<dbReference type="PROSITE" id="PS00379">
    <property type="entry name" value="CDP_ALCOHOL_P_TRANSF"/>
    <property type="match status" value="1"/>
</dbReference>
<dbReference type="Gene3D" id="1.20.120.1760">
    <property type="match status" value="1"/>
</dbReference>
<dbReference type="NCBIfam" id="TIGR00473">
    <property type="entry name" value="pssA"/>
    <property type="match status" value="1"/>
</dbReference>
<protein>
    <recommendedName>
        <fullName evidence="5">CDP-diacylglycerol--serine O-phosphatidyltransferase</fullName>
        <ecNumber evidence="4">2.7.8.8</ecNumber>
    </recommendedName>
    <alternativeName>
        <fullName evidence="14">Phosphatidylserine synthase</fullName>
    </alternativeName>
</protein>
<name>Q898U4_CLOTE</name>
<evidence type="ECO:0000256" key="9">
    <source>
        <dbReference type="ARBA" id="ARBA00022989"/>
    </source>
</evidence>
<feature type="transmembrane region" description="Helical" evidence="16">
    <location>
        <begin position="127"/>
        <end position="146"/>
    </location>
</feature>
<sequence length="175" mass="19653">MIYLRTKKSALPNLFTLGNLSCGVMSIMMTFQDNFKNACFFILLAALMDRYDGRVARLLNVSSELGKELDSLADLVSFGVAPSILIFNMYNFSNFGLIGYLLVLLFPLAGAYRLARYNITNFEGDFTGIPITLAGSFMAIYGLLTLNKTDNYNLAILFTVSLSYLMISRFKFKKF</sequence>
<dbReference type="OrthoDB" id="9777147at2"/>
<keyword evidence="7 15" id="KW-0808">Transferase</keyword>
<keyword evidence="10" id="KW-0443">Lipid metabolism</keyword>
<dbReference type="GO" id="GO:0003882">
    <property type="term" value="F:CDP-diacylglycerol-serine O-phosphatidyltransferase activity"/>
    <property type="evidence" value="ECO:0007669"/>
    <property type="project" value="UniProtKB-EC"/>
</dbReference>
<keyword evidence="9 16" id="KW-1133">Transmembrane helix</keyword>
<dbReference type="EMBL" id="AE015927">
    <property type="protein sequence ID" value="AAO34985.1"/>
    <property type="molecule type" value="Genomic_DNA"/>
</dbReference>